<comment type="similarity">
    <text evidence="1">Belongs to the universal ribosomal protein uS2 family.</text>
</comment>
<protein>
    <submittedName>
        <fullName evidence="4">Ribosomal protein S2, flavodoxin-like domain-containing protein</fullName>
    </submittedName>
</protein>
<evidence type="ECO:0000256" key="1">
    <source>
        <dbReference type="ARBA" id="ARBA00006242"/>
    </source>
</evidence>
<accession>A0A9P6HPI3</accession>
<organism evidence="4 5">
    <name type="scientific">Thelephora terrestris</name>
    <dbReference type="NCBI Taxonomy" id="56493"/>
    <lineage>
        <taxon>Eukaryota</taxon>
        <taxon>Fungi</taxon>
        <taxon>Dikarya</taxon>
        <taxon>Basidiomycota</taxon>
        <taxon>Agaricomycotina</taxon>
        <taxon>Agaricomycetes</taxon>
        <taxon>Thelephorales</taxon>
        <taxon>Thelephoraceae</taxon>
        <taxon>Thelephora</taxon>
    </lineage>
</organism>
<dbReference type="CDD" id="cd01425">
    <property type="entry name" value="RPS2"/>
    <property type="match status" value="1"/>
</dbReference>
<dbReference type="InterPro" id="IPR018130">
    <property type="entry name" value="Ribosomal_uS2_CS"/>
</dbReference>
<dbReference type="GO" id="GO:0005763">
    <property type="term" value="C:mitochondrial small ribosomal subunit"/>
    <property type="evidence" value="ECO:0007669"/>
    <property type="project" value="TreeGrafter"/>
</dbReference>
<dbReference type="PANTHER" id="PTHR12534:SF0">
    <property type="entry name" value="SMALL RIBOSOMAL SUBUNIT PROTEIN US2M"/>
    <property type="match status" value="1"/>
</dbReference>
<dbReference type="PROSITE" id="PS00962">
    <property type="entry name" value="RIBOSOMAL_S2_1"/>
    <property type="match status" value="1"/>
</dbReference>
<dbReference type="HAMAP" id="MF_00291_B">
    <property type="entry name" value="Ribosomal_uS2_B"/>
    <property type="match status" value="1"/>
</dbReference>
<dbReference type="GO" id="GO:0003735">
    <property type="term" value="F:structural constituent of ribosome"/>
    <property type="evidence" value="ECO:0007669"/>
    <property type="project" value="InterPro"/>
</dbReference>
<name>A0A9P6HPI3_9AGAM</name>
<dbReference type="InterPro" id="IPR023591">
    <property type="entry name" value="Ribosomal_uS2_flav_dom_sf"/>
</dbReference>
<dbReference type="Gene3D" id="3.40.50.10490">
    <property type="entry name" value="Glucose-6-phosphate isomerase like protein, domain 1"/>
    <property type="match status" value="1"/>
</dbReference>
<dbReference type="SUPFAM" id="SSF52313">
    <property type="entry name" value="Ribosomal protein S2"/>
    <property type="match status" value="1"/>
</dbReference>
<reference evidence="4" key="1">
    <citation type="journal article" date="2020" name="Nat. Commun.">
        <title>Large-scale genome sequencing of mycorrhizal fungi provides insights into the early evolution of symbiotic traits.</title>
        <authorList>
            <person name="Miyauchi S."/>
            <person name="Kiss E."/>
            <person name="Kuo A."/>
            <person name="Drula E."/>
            <person name="Kohler A."/>
            <person name="Sanchez-Garcia M."/>
            <person name="Morin E."/>
            <person name="Andreopoulos B."/>
            <person name="Barry K.W."/>
            <person name="Bonito G."/>
            <person name="Buee M."/>
            <person name="Carver A."/>
            <person name="Chen C."/>
            <person name="Cichocki N."/>
            <person name="Clum A."/>
            <person name="Culley D."/>
            <person name="Crous P.W."/>
            <person name="Fauchery L."/>
            <person name="Girlanda M."/>
            <person name="Hayes R.D."/>
            <person name="Keri Z."/>
            <person name="LaButti K."/>
            <person name="Lipzen A."/>
            <person name="Lombard V."/>
            <person name="Magnuson J."/>
            <person name="Maillard F."/>
            <person name="Murat C."/>
            <person name="Nolan M."/>
            <person name="Ohm R.A."/>
            <person name="Pangilinan J."/>
            <person name="Pereira M.F."/>
            <person name="Perotto S."/>
            <person name="Peter M."/>
            <person name="Pfister S."/>
            <person name="Riley R."/>
            <person name="Sitrit Y."/>
            <person name="Stielow J.B."/>
            <person name="Szollosi G."/>
            <person name="Zifcakova L."/>
            <person name="Stursova M."/>
            <person name="Spatafora J.W."/>
            <person name="Tedersoo L."/>
            <person name="Vaario L.M."/>
            <person name="Yamada A."/>
            <person name="Yan M."/>
            <person name="Wang P."/>
            <person name="Xu J."/>
            <person name="Bruns T."/>
            <person name="Baldrian P."/>
            <person name="Vilgalys R."/>
            <person name="Dunand C."/>
            <person name="Henrissat B."/>
            <person name="Grigoriev I.V."/>
            <person name="Hibbett D."/>
            <person name="Nagy L.G."/>
            <person name="Martin F.M."/>
        </authorList>
    </citation>
    <scope>NUCLEOTIDE SEQUENCE</scope>
    <source>
        <strain evidence="4">UH-Tt-Lm1</strain>
    </source>
</reference>
<dbReference type="Pfam" id="PF00318">
    <property type="entry name" value="Ribosomal_S2"/>
    <property type="match status" value="2"/>
</dbReference>
<evidence type="ECO:0000256" key="2">
    <source>
        <dbReference type="ARBA" id="ARBA00022980"/>
    </source>
</evidence>
<dbReference type="Proteomes" id="UP000736335">
    <property type="component" value="Unassembled WGS sequence"/>
</dbReference>
<proteinExistence type="inferred from homology"/>
<reference evidence="4" key="2">
    <citation type="submission" date="2020-11" db="EMBL/GenBank/DDBJ databases">
        <authorList>
            <consortium name="DOE Joint Genome Institute"/>
            <person name="Kuo A."/>
            <person name="Miyauchi S."/>
            <person name="Kiss E."/>
            <person name="Drula E."/>
            <person name="Kohler A."/>
            <person name="Sanchez-Garcia M."/>
            <person name="Andreopoulos B."/>
            <person name="Barry K.W."/>
            <person name="Bonito G."/>
            <person name="Buee M."/>
            <person name="Carver A."/>
            <person name="Chen C."/>
            <person name="Cichocki N."/>
            <person name="Clum A."/>
            <person name="Culley D."/>
            <person name="Crous P.W."/>
            <person name="Fauchery L."/>
            <person name="Girlanda M."/>
            <person name="Hayes R."/>
            <person name="Keri Z."/>
            <person name="Labutti K."/>
            <person name="Lipzen A."/>
            <person name="Lombard V."/>
            <person name="Magnuson J."/>
            <person name="Maillard F."/>
            <person name="Morin E."/>
            <person name="Murat C."/>
            <person name="Nolan M."/>
            <person name="Ohm R."/>
            <person name="Pangilinan J."/>
            <person name="Pereira M."/>
            <person name="Perotto S."/>
            <person name="Peter M."/>
            <person name="Riley R."/>
            <person name="Sitrit Y."/>
            <person name="Stielow B."/>
            <person name="Szollosi G."/>
            <person name="Zifcakova L."/>
            <person name="Stursova M."/>
            <person name="Spatafora J.W."/>
            <person name="Tedersoo L."/>
            <person name="Vaario L.-M."/>
            <person name="Yamada A."/>
            <person name="Yan M."/>
            <person name="Wang P."/>
            <person name="Xu J."/>
            <person name="Bruns T."/>
            <person name="Baldrian P."/>
            <person name="Vilgalys R."/>
            <person name="Henrissat B."/>
            <person name="Grigoriev I.V."/>
            <person name="Hibbett D."/>
            <person name="Nagy L.G."/>
            <person name="Martin F.M."/>
        </authorList>
    </citation>
    <scope>NUCLEOTIDE SEQUENCE</scope>
    <source>
        <strain evidence="4">UH-Tt-Lm1</strain>
    </source>
</reference>
<dbReference type="InterPro" id="IPR001865">
    <property type="entry name" value="Ribosomal_uS2"/>
</dbReference>
<evidence type="ECO:0000313" key="5">
    <source>
        <dbReference type="Proteomes" id="UP000736335"/>
    </source>
</evidence>
<keyword evidence="3" id="KW-0687">Ribonucleoprotein</keyword>
<dbReference type="GO" id="GO:0006412">
    <property type="term" value="P:translation"/>
    <property type="evidence" value="ECO:0007669"/>
    <property type="project" value="InterPro"/>
</dbReference>
<sequence>MVMSTSVVQRALRRDVARFVSARRYHTEPRPLKSPEDWSDFQLERASYKMLIDHFSAFGSTQTRENTFQPHHSLHRPPPPSQLSLSALLASGAHFGHSKSIMNPNFMPYAYGVRAGITVIDLDQTLPLLRRAAQLVRSIAAKDGIIVFVGTRPDLRPIVRKAAERVGSQGYHIGEKWLPGTLTNKLEMFGPDVVKNGRVVPDLVVFLNPIANIHAIRECAIEHIPTIGIVDSNVDPRVVMYPIPANDESTRTAELVSGVLSVAGREGVAIREREKAVQDKLRVRRIAKSYRLPQH</sequence>
<dbReference type="AlphaFoldDB" id="A0A9P6HPI3"/>
<dbReference type="OrthoDB" id="2320368at2759"/>
<gene>
    <name evidence="4" type="ORF">BJ322DRAFT_1028268</name>
</gene>
<dbReference type="NCBIfam" id="TIGR01011">
    <property type="entry name" value="rpsB_bact"/>
    <property type="match status" value="1"/>
</dbReference>
<comment type="caution">
    <text evidence="4">The sequence shown here is derived from an EMBL/GenBank/DDBJ whole genome shotgun (WGS) entry which is preliminary data.</text>
</comment>
<keyword evidence="2 4" id="KW-0689">Ribosomal protein</keyword>
<dbReference type="InterPro" id="IPR005706">
    <property type="entry name" value="Ribosomal_uS2_bac/mit/plastid"/>
</dbReference>
<keyword evidence="5" id="KW-1185">Reference proteome</keyword>
<dbReference type="EMBL" id="WIUZ02000001">
    <property type="protein sequence ID" value="KAF9792289.1"/>
    <property type="molecule type" value="Genomic_DNA"/>
</dbReference>
<evidence type="ECO:0000256" key="3">
    <source>
        <dbReference type="ARBA" id="ARBA00023274"/>
    </source>
</evidence>
<evidence type="ECO:0000313" key="4">
    <source>
        <dbReference type="EMBL" id="KAF9792289.1"/>
    </source>
</evidence>
<dbReference type="PANTHER" id="PTHR12534">
    <property type="entry name" value="30S RIBOSOMAL PROTEIN S2 PROKARYOTIC AND ORGANELLAR"/>
    <property type="match status" value="1"/>
</dbReference>
<dbReference type="PRINTS" id="PR00395">
    <property type="entry name" value="RIBOSOMALS2"/>
</dbReference>